<feature type="region of interest" description="Disordered" evidence="1">
    <location>
        <begin position="1"/>
        <end position="58"/>
    </location>
</feature>
<feature type="non-terminal residue" evidence="2">
    <location>
        <position position="1"/>
    </location>
</feature>
<protein>
    <submittedName>
        <fullName evidence="2">Uncharacterized protein</fullName>
    </submittedName>
</protein>
<feature type="compositionally biased region" description="Basic residues" evidence="1">
    <location>
        <begin position="12"/>
        <end position="23"/>
    </location>
</feature>
<reference evidence="2" key="1">
    <citation type="submission" date="2020-02" db="EMBL/GenBank/DDBJ databases">
        <authorList>
            <person name="Meier V. D."/>
        </authorList>
    </citation>
    <scope>NUCLEOTIDE SEQUENCE</scope>
    <source>
        <strain evidence="2">AVDCRST_MAG89</strain>
    </source>
</reference>
<dbReference type="AlphaFoldDB" id="A0A6J4ML97"/>
<accession>A0A6J4ML97</accession>
<evidence type="ECO:0000256" key="1">
    <source>
        <dbReference type="SAM" id="MobiDB-lite"/>
    </source>
</evidence>
<dbReference type="EMBL" id="CADCTV010000774">
    <property type="protein sequence ID" value="CAA9360290.1"/>
    <property type="molecule type" value="Genomic_DNA"/>
</dbReference>
<proteinExistence type="predicted"/>
<organism evidence="2">
    <name type="scientific">uncultured Gemmatimonadota bacterium</name>
    <dbReference type="NCBI Taxonomy" id="203437"/>
    <lineage>
        <taxon>Bacteria</taxon>
        <taxon>Pseudomonadati</taxon>
        <taxon>Gemmatimonadota</taxon>
        <taxon>environmental samples</taxon>
    </lineage>
</organism>
<feature type="compositionally biased region" description="Basic residues" evidence="1">
    <location>
        <begin position="31"/>
        <end position="58"/>
    </location>
</feature>
<evidence type="ECO:0000313" key="2">
    <source>
        <dbReference type="EMBL" id="CAA9360290.1"/>
    </source>
</evidence>
<sequence>APDRSDGAAPGRARRRAGARRLGRKPELQHVFHRRGRPRHGRGGRGRHHPRAVRGQRR</sequence>
<gene>
    <name evidence="2" type="ORF">AVDCRST_MAG89-3700</name>
</gene>
<feature type="non-terminal residue" evidence="2">
    <location>
        <position position="58"/>
    </location>
</feature>
<name>A0A6J4ML97_9BACT</name>